<dbReference type="STRING" id="145388.A0A0D2MR04"/>
<sequence length="271" mass="28490">MSSAAVKVPEDLLGVNRSVLEDYVRSRQEQLLAELARRLRALAPGVDLDLLSRATAEALAGLPQPDYGVVPVESLELQLVFAHDCSAPGCAEPQCVLCQHSTARRCGSAFDSKYLVGDTLAARCGAGVRVELVDPATGAGFEGDLPEVSLEVVVLDGNAFSARYQGESARGALAQATNADFDAISLLHNNRGTPLLVGTAGNAAADAQGRVLLRPVRGRAVLPDVQHAQERGEVQRSAAAERPRHACAPARPPTRSLCLSPFRPATPSISS</sequence>
<dbReference type="Proteomes" id="UP000054498">
    <property type="component" value="Unassembled WGS sequence"/>
</dbReference>
<accession>A0A0D2MR04</accession>
<keyword evidence="3" id="KW-1185">Reference proteome</keyword>
<organism evidence="2 3">
    <name type="scientific">Monoraphidium neglectum</name>
    <dbReference type="NCBI Taxonomy" id="145388"/>
    <lineage>
        <taxon>Eukaryota</taxon>
        <taxon>Viridiplantae</taxon>
        <taxon>Chlorophyta</taxon>
        <taxon>core chlorophytes</taxon>
        <taxon>Chlorophyceae</taxon>
        <taxon>CS clade</taxon>
        <taxon>Sphaeropleales</taxon>
        <taxon>Selenastraceae</taxon>
        <taxon>Monoraphidium</taxon>
    </lineage>
</organism>
<feature type="region of interest" description="Disordered" evidence="1">
    <location>
        <begin position="229"/>
        <end position="271"/>
    </location>
</feature>
<dbReference type="EMBL" id="KK102736">
    <property type="protein sequence ID" value="KIY97035.1"/>
    <property type="molecule type" value="Genomic_DNA"/>
</dbReference>
<name>A0A0D2MR04_9CHLO</name>
<protein>
    <submittedName>
        <fullName evidence="2">Uncharacterized protein</fullName>
    </submittedName>
</protein>
<dbReference type="KEGG" id="mng:MNEG_10926"/>
<feature type="compositionally biased region" description="Low complexity" evidence="1">
    <location>
        <begin position="246"/>
        <end position="255"/>
    </location>
</feature>
<evidence type="ECO:0000256" key="1">
    <source>
        <dbReference type="SAM" id="MobiDB-lite"/>
    </source>
</evidence>
<dbReference type="RefSeq" id="XP_013896055.1">
    <property type="nucleotide sequence ID" value="XM_014040601.1"/>
</dbReference>
<dbReference type="GeneID" id="25728137"/>
<feature type="compositionally biased region" description="Basic and acidic residues" evidence="1">
    <location>
        <begin position="229"/>
        <end position="244"/>
    </location>
</feature>
<dbReference type="OrthoDB" id="505967at2759"/>
<evidence type="ECO:0000313" key="3">
    <source>
        <dbReference type="Proteomes" id="UP000054498"/>
    </source>
</evidence>
<gene>
    <name evidence="2" type="ORF">MNEG_10926</name>
</gene>
<evidence type="ECO:0000313" key="2">
    <source>
        <dbReference type="EMBL" id="KIY97035.1"/>
    </source>
</evidence>
<dbReference type="AlphaFoldDB" id="A0A0D2MR04"/>
<proteinExistence type="predicted"/>
<reference evidence="2 3" key="1">
    <citation type="journal article" date="2013" name="BMC Genomics">
        <title>Reconstruction of the lipid metabolism for the microalga Monoraphidium neglectum from its genome sequence reveals characteristics suitable for biofuel production.</title>
        <authorList>
            <person name="Bogen C."/>
            <person name="Al-Dilaimi A."/>
            <person name="Albersmeier A."/>
            <person name="Wichmann J."/>
            <person name="Grundmann M."/>
            <person name="Rupp O."/>
            <person name="Lauersen K.J."/>
            <person name="Blifernez-Klassen O."/>
            <person name="Kalinowski J."/>
            <person name="Goesmann A."/>
            <person name="Mussgnug J.H."/>
            <person name="Kruse O."/>
        </authorList>
    </citation>
    <scope>NUCLEOTIDE SEQUENCE [LARGE SCALE GENOMIC DNA]</scope>
    <source>
        <strain evidence="2 3">SAG 48.87</strain>
    </source>
</reference>